<dbReference type="SUPFAM" id="SSF56317">
    <property type="entry name" value="Carbon-nitrogen hydrolase"/>
    <property type="match status" value="1"/>
</dbReference>
<evidence type="ECO:0000313" key="3">
    <source>
        <dbReference type="EMBL" id="SIQ73511.1"/>
    </source>
</evidence>
<sequence>MARGFKLAVAQTPGDLATTRDRIEWLAMTLSQLQGRDVDLLLLPELYLTGYNIGADVVDRAEASDGPGAARIADLARRFGIAVHYGYAERADGVIYGAAQCFGPDGTCLGRHRKLILPPGFESEYFAPGEGCSLFSWRGLRIATLICYDAEFPETARHVAALGAQLILVPTALGAQWGWVGRTMIPTRGYENGVFLAYANHAGQENGMAFLGESFIAAPDGQELARAGVAPEVLIADIDPTRVTQAQKRLPYLKDRLALPLSGDNAPERGGVLAT</sequence>
<dbReference type="OrthoDB" id="9811121at2"/>
<dbReference type="PANTHER" id="PTHR43674">
    <property type="entry name" value="NITRILASE C965.09-RELATED"/>
    <property type="match status" value="1"/>
</dbReference>
<dbReference type="InterPro" id="IPR036526">
    <property type="entry name" value="C-N_Hydrolase_sf"/>
</dbReference>
<reference evidence="3 4" key="1">
    <citation type="submission" date="2017-01" db="EMBL/GenBank/DDBJ databases">
        <authorList>
            <person name="Varghese N."/>
            <person name="Submissions S."/>
        </authorList>
    </citation>
    <scope>NUCLEOTIDE SEQUENCE [LARGE SCALE GENOMIC DNA]</scope>
    <source>
        <strain evidence="3 4">ATCC 700171</strain>
    </source>
</reference>
<gene>
    <name evidence="3" type="ORF">SAMN05421641_1138</name>
</gene>
<dbReference type="Pfam" id="PF00795">
    <property type="entry name" value="CN_hydrolase"/>
    <property type="match status" value="1"/>
</dbReference>
<name>A0A1N6V6L2_9RHOB</name>
<feature type="domain" description="CN hydrolase" evidence="2">
    <location>
        <begin position="5"/>
        <end position="240"/>
    </location>
</feature>
<evidence type="ECO:0000313" key="4">
    <source>
        <dbReference type="Proteomes" id="UP000323956"/>
    </source>
</evidence>
<dbReference type="CDD" id="cd07576">
    <property type="entry name" value="R-amidase_like"/>
    <property type="match status" value="1"/>
</dbReference>
<proteinExistence type="predicted"/>
<dbReference type="GO" id="GO:0050126">
    <property type="term" value="F:N-carbamoylputrescine amidase activity"/>
    <property type="evidence" value="ECO:0007669"/>
    <property type="project" value="TreeGrafter"/>
</dbReference>
<protein>
    <submittedName>
        <fullName evidence="3">Predicted amidohydrolase</fullName>
    </submittedName>
</protein>
<dbReference type="InterPro" id="IPR003010">
    <property type="entry name" value="C-N_Hydrolase"/>
</dbReference>
<dbReference type="InterPro" id="IPR044083">
    <property type="entry name" value="RamA-like"/>
</dbReference>
<keyword evidence="1 3" id="KW-0378">Hydrolase</keyword>
<dbReference type="PROSITE" id="PS50263">
    <property type="entry name" value="CN_HYDROLASE"/>
    <property type="match status" value="1"/>
</dbReference>
<dbReference type="GO" id="GO:0033388">
    <property type="term" value="P:putrescine biosynthetic process from arginine"/>
    <property type="evidence" value="ECO:0007669"/>
    <property type="project" value="TreeGrafter"/>
</dbReference>
<accession>A0A1N6V6L2</accession>
<dbReference type="Proteomes" id="UP000323956">
    <property type="component" value="Unassembled WGS sequence"/>
</dbReference>
<dbReference type="RefSeq" id="WP_149765848.1">
    <property type="nucleotide sequence ID" value="NZ_FTMK01000013.1"/>
</dbReference>
<dbReference type="Gene3D" id="3.60.110.10">
    <property type="entry name" value="Carbon-nitrogen hydrolase"/>
    <property type="match status" value="1"/>
</dbReference>
<organism evidence="3 4">
    <name type="scientific">Paracoccus thiocyanatus</name>
    <dbReference type="NCBI Taxonomy" id="34006"/>
    <lineage>
        <taxon>Bacteria</taxon>
        <taxon>Pseudomonadati</taxon>
        <taxon>Pseudomonadota</taxon>
        <taxon>Alphaproteobacteria</taxon>
        <taxon>Rhodobacterales</taxon>
        <taxon>Paracoccaceae</taxon>
        <taxon>Paracoccus</taxon>
    </lineage>
</organism>
<dbReference type="EMBL" id="FTMK01000013">
    <property type="protein sequence ID" value="SIQ73511.1"/>
    <property type="molecule type" value="Genomic_DNA"/>
</dbReference>
<evidence type="ECO:0000259" key="2">
    <source>
        <dbReference type="PROSITE" id="PS50263"/>
    </source>
</evidence>
<evidence type="ECO:0000256" key="1">
    <source>
        <dbReference type="ARBA" id="ARBA00022801"/>
    </source>
</evidence>
<dbReference type="PANTHER" id="PTHR43674:SF2">
    <property type="entry name" value="BETA-UREIDOPROPIONASE"/>
    <property type="match status" value="1"/>
</dbReference>
<dbReference type="InterPro" id="IPR050345">
    <property type="entry name" value="Aliph_Amidase/BUP"/>
</dbReference>
<dbReference type="AlphaFoldDB" id="A0A1N6V6L2"/>